<evidence type="ECO:0000256" key="5">
    <source>
        <dbReference type="HAMAP-Rule" id="MF_01080"/>
    </source>
</evidence>
<dbReference type="EMBL" id="JBEPSM010000003">
    <property type="protein sequence ID" value="MET4635575.1"/>
    <property type="molecule type" value="Genomic_DNA"/>
</dbReference>
<comment type="catalytic activity">
    <reaction evidence="1 5">
        <text>uridine(55) in tRNA = pseudouridine(55) in tRNA</text>
        <dbReference type="Rhea" id="RHEA:42532"/>
        <dbReference type="Rhea" id="RHEA-COMP:10101"/>
        <dbReference type="Rhea" id="RHEA-COMP:10102"/>
        <dbReference type="ChEBI" id="CHEBI:65314"/>
        <dbReference type="ChEBI" id="CHEBI:65315"/>
        <dbReference type="EC" id="5.4.99.25"/>
    </reaction>
</comment>
<dbReference type="InterPro" id="IPR014780">
    <property type="entry name" value="tRNA_psdUridine_synth_TruB"/>
</dbReference>
<name>A0ABV2R4L1_9HYPH</name>
<reference evidence="8 9" key="1">
    <citation type="submission" date="2024-06" db="EMBL/GenBank/DDBJ databases">
        <title>Sorghum-associated microbial communities from plants grown in Nebraska, USA.</title>
        <authorList>
            <person name="Schachtman D."/>
        </authorList>
    </citation>
    <scope>NUCLEOTIDE SEQUENCE [LARGE SCALE GENOMIC DNA]</scope>
    <source>
        <strain evidence="8 9">3207</strain>
    </source>
</reference>
<dbReference type="Pfam" id="PF01509">
    <property type="entry name" value="TruB_N"/>
    <property type="match status" value="1"/>
</dbReference>
<dbReference type="PANTHER" id="PTHR13767">
    <property type="entry name" value="TRNA-PSEUDOURIDINE SYNTHASE"/>
    <property type="match status" value="1"/>
</dbReference>
<dbReference type="InterPro" id="IPR032819">
    <property type="entry name" value="TruB_C"/>
</dbReference>
<evidence type="ECO:0000259" key="6">
    <source>
        <dbReference type="Pfam" id="PF01509"/>
    </source>
</evidence>
<evidence type="ECO:0000256" key="4">
    <source>
        <dbReference type="ARBA" id="ARBA00023235"/>
    </source>
</evidence>
<dbReference type="Proteomes" id="UP001549321">
    <property type="component" value="Unassembled WGS sequence"/>
</dbReference>
<dbReference type="RefSeq" id="WP_354553057.1">
    <property type="nucleotide sequence ID" value="NZ_JBEPSM010000003.1"/>
</dbReference>
<protein>
    <recommendedName>
        <fullName evidence="5">tRNA pseudouridine synthase B</fullName>
        <ecNumber evidence="5">5.4.99.25</ecNumber>
    </recommendedName>
    <alternativeName>
        <fullName evidence="5">tRNA pseudouridine(55) synthase</fullName>
        <shortName evidence="5">Psi55 synthase</shortName>
    </alternativeName>
    <alternativeName>
        <fullName evidence="5">tRNA pseudouridylate synthase</fullName>
    </alternativeName>
    <alternativeName>
        <fullName evidence="5">tRNA-uridine isomerase</fullName>
    </alternativeName>
</protein>
<sequence>MGQRQKKGRPVSGWLSLDKPLGMTSTQAVSVVKRLFGAQKAGHAGTLDPLATGCLPIALGEATKTVPFIMDGRKIYGFTVRWGEETRTDDAEGQPVATSDVRPTREAIEAVLSEFTGEIMQVPPAFSAIKVEGERAYDLARDGEDVVLEARPIQVHRLDLVDMPDEHTAVFSAECGKGTYVRAIARDMARALGTRGHVVGLRRLLVGPFDEASMVKLDDLRATHEEGGAEGCDTHLDPVEFALGELAEVRLSEPDAVRLRNGQSVLLRGRDAPANGETVFATVAGTLIAIGEVERGEFHPSRVFVGA</sequence>
<comment type="function">
    <text evidence="5">Responsible for synthesis of pseudouridine from uracil-55 in the psi GC loop of transfer RNAs.</text>
</comment>
<dbReference type="GO" id="GO:0160148">
    <property type="term" value="F:tRNA pseudouridine(55) synthase activity"/>
    <property type="evidence" value="ECO:0007669"/>
    <property type="project" value="UniProtKB-EC"/>
</dbReference>
<evidence type="ECO:0000256" key="3">
    <source>
        <dbReference type="ARBA" id="ARBA00022694"/>
    </source>
</evidence>
<dbReference type="InterPro" id="IPR020103">
    <property type="entry name" value="PsdUridine_synth_cat_dom_sf"/>
</dbReference>
<keyword evidence="3 5" id="KW-0819">tRNA processing</keyword>
<dbReference type="HAMAP" id="MF_01080">
    <property type="entry name" value="TruB_bact"/>
    <property type="match status" value="1"/>
</dbReference>
<organism evidence="8 9">
    <name type="scientific">Kaistia defluvii</name>
    <dbReference type="NCBI Taxonomy" id="410841"/>
    <lineage>
        <taxon>Bacteria</taxon>
        <taxon>Pseudomonadati</taxon>
        <taxon>Pseudomonadota</taxon>
        <taxon>Alphaproteobacteria</taxon>
        <taxon>Hyphomicrobiales</taxon>
        <taxon>Kaistiaceae</taxon>
        <taxon>Kaistia</taxon>
    </lineage>
</organism>
<comment type="similarity">
    <text evidence="2 5">Belongs to the pseudouridine synthase TruB family. Type 1 subfamily.</text>
</comment>
<dbReference type="InterPro" id="IPR002501">
    <property type="entry name" value="PsdUridine_synth_N"/>
</dbReference>
<evidence type="ECO:0000313" key="8">
    <source>
        <dbReference type="EMBL" id="MET4635575.1"/>
    </source>
</evidence>
<proteinExistence type="inferred from homology"/>
<feature type="active site" description="Nucleophile" evidence="5">
    <location>
        <position position="48"/>
    </location>
</feature>
<feature type="domain" description="tRNA pseudouridylate synthase B C-terminal" evidence="7">
    <location>
        <begin position="182"/>
        <end position="243"/>
    </location>
</feature>
<dbReference type="PANTHER" id="PTHR13767:SF2">
    <property type="entry name" value="PSEUDOURIDYLATE SYNTHASE TRUB1"/>
    <property type="match status" value="1"/>
</dbReference>
<gene>
    <name evidence="5" type="primary">truB</name>
    <name evidence="8" type="ORF">ABIE08_003526</name>
</gene>
<evidence type="ECO:0000256" key="2">
    <source>
        <dbReference type="ARBA" id="ARBA00005642"/>
    </source>
</evidence>
<keyword evidence="4 5" id="KW-0413">Isomerase</keyword>
<dbReference type="SUPFAM" id="SSF55120">
    <property type="entry name" value="Pseudouridine synthase"/>
    <property type="match status" value="1"/>
</dbReference>
<feature type="domain" description="Pseudouridine synthase II N-terminal" evidence="6">
    <location>
        <begin position="33"/>
        <end position="181"/>
    </location>
</feature>
<dbReference type="EC" id="5.4.99.25" evidence="5"/>
<accession>A0ABV2R4L1</accession>
<keyword evidence="9" id="KW-1185">Reference proteome</keyword>
<dbReference type="NCBIfam" id="TIGR00431">
    <property type="entry name" value="TruB"/>
    <property type="match status" value="1"/>
</dbReference>
<dbReference type="Gene3D" id="3.30.2350.10">
    <property type="entry name" value="Pseudouridine synthase"/>
    <property type="match status" value="1"/>
</dbReference>
<evidence type="ECO:0000313" key="9">
    <source>
        <dbReference type="Proteomes" id="UP001549321"/>
    </source>
</evidence>
<dbReference type="CDD" id="cd02573">
    <property type="entry name" value="PseudoU_synth_EcTruB"/>
    <property type="match status" value="1"/>
</dbReference>
<dbReference type="Pfam" id="PF16198">
    <property type="entry name" value="TruB_C_2"/>
    <property type="match status" value="1"/>
</dbReference>
<comment type="caution">
    <text evidence="8">The sequence shown here is derived from an EMBL/GenBank/DDBJ whole genome shotgun (WGS) entry which is preliminary data.</text>
</comment>
<evidence type="ECO:0000256" key="1">
    <source>
        <dbReference type="ARBA" id="ARBA00000385"/>
    </source>
</evidence>
<evidence type="ECO:0000259" key="7">
    <source>
        <dbReference type="Pfam" id="PF16198"/>
    </source>
</evidence>